<reference evidence="1 2" key="1">
    <citation type="submission" date="2017-07" db="EMBL/GenBank/DDBJ databases">
        <title>Phylogenetic study on the rhizospheric bacterium Ochrobactrum sp. A44.</title>
        <authorList>
            <person name="Krzyzanowska D.M."/>
            <person name="Ossowicki A."/>
            <person name="Rajewska M."/>
            <person name="Maciag T."/>
            <person name="Kaczynski Z."/>
            <person name="Czerwicka M."/>
            <person name="Jafra S."/>
        </authorList>
    </citation>
    <scope>NUCLEOTIDE SEQUENCE [LARGE SCALE GENOMIC DNA]</scope>
    <source>
        <strain evidence="1 2">DSM 7216</strain>
    </source>
</reference>
<evidence type="ECO:0000313" key="2">
    <source>
        <dbReference type="Proteomes" id="UP000215590"/>
    </source>
</evidence>
<dbReference type="Proteomes" id="UP000215590">
    <property type="component" value="Unassembled WGS sequence"/>
</dbReference>
<accession>A0A256FV33</accession>
<gene>
    <name evidence="1" type="ORF">CEV31_2069</name>
</gene>
<organism evidence="1 2">
    <name type="scientific">Brucella thiophenivorans</name>
    <dbReference type="NCBI Taxonomy" id="571255"/>
    <lineage>
        <taxon>Bacteria</taxon>
        <taxon>Pseudomonadati</taxon>
        <taxon>Pseudomonadota</taxon>
        <taxon>Alphaproteobacteria</taxon>
        <taxon>Hyphomicrobiales</taxon>
        <taxon>Brucellaceae</taxon>
        <taxon>Brucella/Ochrobactrum group</taxon>
        <taxon>Brucella</taxon>
    </lineage>
</organism>
<sequence>MTATRRRMYNSINFIGGVYIPVQLKKPDAKTESWLEN</sequence>
<dbReference type="EMBL" id="NNRJ01000019">
    <property type="protein sequence ID" value="OYR18735.1"/>
    <property type="molecule type" value="Genomic_DNA"/>
</dbReference>
<evidence type="ECO:0000313" key="1">
    <source>
        <dbReference type="EMBL" id="OYR18735.1"/>
    </source>
</evidence>
<comment type="caution">
    <text evidence="1">The sequence shown here is derived from an EMBL/GenBank/DDBJ whole genome shotgun (WGS) entry which is preliminary data.</text>
</comment>
<proteinExistence type="predicted"/>
<name>A0A256FV33_9HYPH</name>
<protein>
    <submittedName>
        <fullName evidence="1">Uncharacterized protein</fullName>
    </submittedName>
</protein>
<dbReference type="AlphaFoldDB" id="A0A256FV33"/>
<keyword evidence="2" id="KW-1185">Reference proteome</keyword>